<dbReference type="PATRIC" id="fig|1265738.3.peg.2636"/>
<keyword evidence="3" id="KW-1185">Reference proteome</keyword>
<comment type="caution">
    <text evidence="2">The sequence shown here is derived from an EMBL/GenBank/DDBJ whole genome shotgun (WGS) entry which is preliminary data.</text>
</comment>
<evidence type="ECO:0000313" key="3">
    <source>
        <dbReference type="Proteomes" id="UP000011991"/>
    </source>
</evidence>
<dbReference type="AlphaFoldDB" id="M5RMB4"/>
<dbReference type="EMBL" id="ANOG01000372">
    <property type="protein sequence ID" value="EMI20445.1"/>
    <property type="molecule type" value="Genomic_DNA"/>
</dbReference>
<reference evidence="2 3" key="1">
    <citation type="journal article" date="2013" name="Mar. Genomics">
        <title>Expression of sulfatases in Rhodopirellula baltica and the diversity of sulfatases in the genus Rhodopirellula.</title>
        <authorList>
            <person name="Wegner C.E."/>
            <person name="Richter-Heitmann T."/>
            <person name="Klindworth A."/>
            <person name="Klockow C."/>
            <person name="Richter M."/>
            <person name="Achstetter T."/>
            <person name="Glockner F.O."/>
            <person name="Harder J."/>
        </authorList>
    </citation>
    <scope>NUCLEOTIDE SEQUENCE [LARGE SCALE GENOMIC DNA]</scope>
    <source>
        <strain evidence="2 3">SM1</strain>
    </source>
</reference>
<gene>
    <name evidence="2" type="ORF">RMSM_02620</name>
</gene>
<protein>
    <submittedName>
        <fullName evidence="2">Uncharacterized protein</fullName>
    </submittedName>
</protein>
<name>M5RMB4_9BACT</name>
<evidence type="ECO:0000313" key="2">
    <source>
        <dbReference type="EMBL" id="EMI20445.1"/>
    </source>
</evidence>
<organism evidence="2 3">
    <name type="scientific">Rhodopirellula maiorica SM1</name>
    <dbReference type="NCBI Taxonomy" id="1265738"/>
    <lineage>
        <taxon>Bacteria</taxon>
        <taxon>Pseudomonadati</taxon>
        <taxon>Planctomycetota</taxon>
        <taxon>Planctomycetia</taxon>
        <taxon>Pirellulales</taxon>
        <taxon>Pirellulaceae</taxon>
        <taxon>Novipirellula</taxon>
    </lineage>
</organism>
<feature type="region of interest" description="Disordered" evidence="1">
    <location>
        <begin position="71"/>
        <end position="95"/>
    </location>
</feature>
<sequence>MAMNRLVWRFYARFYELSQEQFTINAGQIAPSVSGRRVDDLQSIRDSHCSIRSVLVPELLSMVASGRHRDVPRSQINPFTNQPVHKPSQSREFGHDGRTIRFLARELAARPRCGCALTQPHTRQ</sequence>
<accession>M5RMB4</accession>
<feature type="compositionally biased region" description="Polar residues" evidence="1">
    <location>
        <begin position="74"/>
        <end position="83"/>
    </location>
</feature>
<dbReference type="Proteomes" id="UP000011991">
    <property type="component" value="Unassembled WGS sequence"/>
</dbReference>
<evidence type="ECO:0000256" key="1">
    <source>
        <dbReference type="SAM" id="MobiDB-lite"/>
    </source>
</evidence>
<proteinExistence type="predicted"/>